<evidence type="ECO:0000313" key="2">
    <source>
        <dbReference type="EMBL" id="MBP0724470.1"/>
    </source>
</evidence>
<comment type="caution">
    <text evidence="2">The sequence shown here is derived from an EMBL/GenBank/DDBJ whole genome shotgun (WGS) entry which is preliminary data.</text>
</comment>
<keyword evidence="3" id="KW-1185">Reference proteome</keyword>
<organism evidence="2 3">
    <name type="scientific">Gottfriedia endophytica</name>
    <dbReference type="NCBI Taxonomy" id="2820819"/>
    <lineage>
        <taxon>Bacteria</taxon>
        <taxon>Bacillati</taxon>
        <taxon>Bacillota</taxon>
        <taxon>Bacilli</taxon>
        <taxon>Bacillales</taxon>
        <taxon>Bacillaceae</taxon>
        <taxon>Gottfriedia</taxon>
    </lineage>
</organism>
<gene>
    <name evidence="2" type="ORF">J5Y03_04615</name>
</gene>
<proteinExistence type="predicted"/>
<dbReference type="InterPro" id="IPR006151">
    <property type="entry name" value="Shikm_DH/Glu-tRNA_Rdtase"/>
</dbReference>
<accession>A0A940NMW0</accession>
<evidence type="ECO:0000259" key="1">
    <source>
        <dbReference type="Pfam" id="PF01488"/>
    </source>
</evidence>
<dbReference type="Pfam" id="PF01488">
    <property type="entry name" value="Shikimate_DH"/>
    <property type="match status" value="1"/>
</dbReference>
<dbReference type="RefSeq" id="WP_209402995.1">
    <property type="nucleotide sequence ID" value="NZ_JAGIYQ010000002.1"/>
</dbReference>
<dbReference type="InterPro" id="IPR036291">
    <property type="entry name" value="NAD(P)-bd_dom_sf"/>
</dbReference>
<dbReference type="SUPFAM" id="SSF51735">
    <property type="entry name" value="NAD(P)-binding Rossmann-fold domains"/>
    <property type="match status" value="1"/>
</dbReference>
<feature type="domain" description="Quinate/shikimate 5-dehydrogenase/glutamyl-tRNA reductase" evidence="1">
    <location>
        <begin position="120"/>
        <end position="206"/>
    </location>
</feature>
<dbReference type="AlphaFoldDB" id="A0A940NMW0"/>
<evidence type="ECO:0000313" key="3">
    <source>
        <dbReference type="Proteomes" id="UP000682134"/>
    </source>
</evidence>
<name>A0A940NMW0_9BACI</name>
<dbReference type="Gene3D" id="3.40.50.720">
    <property type="entry name" value="NAD(P)-binding Rossmann-like Domain"/>
    <property type="match status" value="1"/>
</dbReference>
<reference evidence="2" key="1">
    <citation type="submission" date="2021-04" db="EMBL/GenBank/DDBJ databases">
        <title>Genome seq and assembly of Bacillus sp.</title>
        <authorList>
            <person name="Chhetri G."/>
        </authorList>
    </citation>
    <scope>NUCLEOTIDE SEQUENCE</scope>
    <source>
        <strain evidence="2">RG28</strain>
    </source>
</reference>
<sequence length="338" mass="38419">MDIKEKVVKEIESFNCEFNYRIATLGTTAREAQAFAVLPRRKALGYEAINFLVINLESAEECLRLLDEKVRFILVDIESKKDIDLMEIAKRVVKKSVIISYKPNDTTLEAADMFLRHYFDEELKDKNFLVYGAGNLGSKLSLRIAERGGQVFLDSRNKQKTMEIVNALNYLIPKYSKNRIKVIEDYSQLLNKMDVIIAFTSATNVISSTFLQYIKKNGLALDGGINNFTTDFIKGAIEQEINCYRLDVRAAFPHSVLFLNDYIRNFYQNVQGEKIINNVRLVAGGIIGNEGDIVVDSIKEPKQIVGIANGIGGLKLETEYTEKEKSNYEQIKNMISHK</sequence>
<dbReference type="Proteomes" id="UP000682134">
    <property type="component" value="Unassembled WGS sequence"/>
</dbReference>
<protein>
    <recommendedName>
        <fullName evidence="1">Quinate/shikimate 5-dehydrogenase/glutamyl-tRNA reductase domain-containing protein</fullName>
    </recommendedName>
</protein>
<dbReference type="EMBL" id="JAGIYQ010000002">
    <property type="protein sequence ID" value="MBP0724470.1"/>
    <property type="molecule type" value="Genomic_DNA"/>
</dbReference>